<evidence type="ECO:0000313" key="4">
    <source>
        <dbReference type="EMBL" id="KAJ7368106.1"/>
    </source>
</evidence>
<dbReference type="Pfam" id="PF13673">
    <property type="entry name" value="Acetyltransf_10"/>
    <property type="match status" value="1"/>
</dbReference>
<organism evidence="4 5">
    <name type="scientific">Mycena albidolilacea</name>
    <dbReference type="NCBI Taxonomy" id="1033008"/>
    <lineage>
        <taxon>Eukaryota</taxon>
        <taxon>Fungi</taxon>
        <taxon>Dikarya</taxon>
        <taxon>Basidiomycota</taxon>
        <taxon>Agaricomycotina</taxon>
        <taxon>Agaricomycetes</taxon>
        <taxon>Agaricomycetidae</taxon>
        <taxon>Agaricales</taxon>
        <taxon>Marasmiineae</taxon>
        <taxon>Mycenaceae</taxon>
        <taxon>Mycena</taxon>
    </lineage>
</organism>
<dbReference type="PROSITE" id="PS51186">
    <property type="entry name" value="GNAT"/>
    <property type="match status" value="1"/>
</dbReference>
<evidence type="ECO:0000313" key="5">
    <source>
        <dbReference type="Proteomes" id="UP001218218"/>
    </source>
</evidence>
<sequence>MPTFRFANGTEEEAATLADLVQRAYRGDVGWTTETALLAGKRVDAESVLQRTQDLEARVLVAEKDDTIIGCCEIVLRKTGQAAYFGMLAVEPGLQTAGLGRAILAEAEKRAKEVWGVASIEMTVLAQRETLVQWYERRGYEKTGTTQIFPVDVDLGTPLRDDLHFVVLRKKI</sequence>
<accession>A0AAD7AU52</accession>
<dbReference type="InterPro" id="IPR050832">
    <property type="entry name" value="Bact_Acetyltransf"/>
</dbReference>
<name>A0AAD7AU52_9AGAR</name>
<keyword evidence="1" id="KW-0808">Transferase</keyword>
<reference evidence="4" key="1">
    <citation type="submission" date="2023-03" db="EMBL/GenBank/DDBJ databases">
        <title>Massive genome expansion in bonnet fungi (Mycena s.s.) driven by repeated elements and novel gene families across ecological guilds.</title>
        <authorList>
            <consortium name="Lawrence Berkeley National Laboratory"/>
            <person name="Harder C.B."/>
            <person name="Miyauchi S."/>
            <person name="Viragh M."/>
            <person name="Kuo A."/>
            <person name="Thoen E."/>
            <person name="Andreopoulos B."/>
            <person name="Lu D."/>
            <person name="Skrede I."/>
            <person name="Drula E."/>
            <person name="Henrissat B."/>
            <person name="Morin E."/>
            <person name="Kohler A."/>
            <person name="Barry K."/>
            <person name="LaButti K."/>
            <person name="Morin E."/>
            <person name="Salamov A."/>
            <person name="Lipzen A."/>
            <person name="Mereny Z."/>
            <person name="Hegedus B."/>
            <person name="Baldrian P."/>
            <person name="Stursova M."/>
            <person name="Weitz H."/>
            <person name="Taylor A."/>
            <person name="Grigoriev I.V."/>
            <person name="Nagy L.G."/>
            <person name="Martin F."/>
            <person name="Kauserud H."/>
        </authorList>
    </citation>
    <scope>NUCLEOTIDE SEQUENCE</scope>
    <source>
        <strain evidence="4">CBHHK002</strain>
    </source>
</reference>
<feature type="domain" description="N-acetyltransferase" evidence="3">
    <location>
        <begin position="4"/>
        <end position="160"/>
    </location>
</feature>
<dbReference type="AlphaFoldDB" id="A0AAD7AU52"/>
<keyword evidence="5" id="KW-1185">Reference proteome</keyword>
<dbReference type="PANTHER" id="PTHR43877">
    <property type="entry name" value="AMINOALKYLPHOSPHONATE N-ACETYLTRANSFERASE-RELATED-RELATED"/>
    <property type="match status" value="1"/>
</dbReference>
<dbReference type="CDD" id="cd04301">
    <property type="entry name" value="NAT_SF"/>
    <property type="match status" value="1"/>
</dbReference>
<evidence type="ECO:0000256" key="2">
    <source>
        <dbReference type="ARBA" id="ARBA00023315"/>
    </source>
</evidence>
<evidence type="ECO:0000256" key="1">
    <source>
        <dbReference type="ARBA" id="ARBA00022679"/>
    </source>
</evidence>
<dbReference type="Proteomes" id="UP001218218">
    <property type="component" value="Unassembled WGS sequence"/>
</dbReference>
<dbReference type="Gene3D" id="3.40.630.30">
    <property type="match status" value="1"/>
</dbReference>
<proteinExistence type="predicted"/>
<dbReference type="InterPro" id="IPR016181">
    <property type="entry name" value="Acyl_CoA_acyltransferase"/>
</dbReference>
<evidence type="ECO:0000259" key="3">
    <source>
        <dbReference type="PROSITE" id="PS51186"/>
    </source>
</evidence>
<keyword evidence="2" id="KW-0012">Acyltransferase</keyword>
<dbReference type="SUPFAM" id="SSF55729">
    <property type="entry name" value="Acyl-CoA N-acyltransferases (Nat)"/>
    <property type="match status" value="1"/>
</dbReference>
<gene>
    <name evidence="4" type="ORF">DFH08DRAFT_830330</name>
</gene>
<comment type="caution">
    <text evidence="4">The sequence shown here is derived from an EMBL/GenBank/DDBJ whole genome shotgun (WGS) entry which is preliminary data.</text>
</comment>
<dbReference type="InterPro" id="IPR000182">
    <property type="entry name" value="GNAT_dom"/>
</dbReference>
<protein>
    <submittedName>
        <fullName evidence="4">Acetyltransferase</fullName>
    </submittedName>
</protein>
<dbReference type="EMBL" id="JARIHO010000001">
    <property type="protein sequence ID" value="KAJ7368106.1"/>
    <property type="molecule type" value="Genomic_DNA"/>
</dbReference>
<dbReference type="GO" id="GO:0016747">
    <property type="term" value="F:acyltransferase activity, transferring groups other than amino-acyl groups"/>
    <property type="evidence" value="ECO:0007669"/>
    <property type="project" value="InterPro"/>
</dbReference>